<dbReference type="EMBL" id="STFG01000041">
    <property type="protein sequence ID" value="THT95548.1"/>
    <property type="molecule type" value="Genomic_DNA"/>
</dbReference>
<dbReference type="OrthoDB" id="8907048at2"/>
<keyword evidence="3" id="KW-1185">Reference proteome</keyword>
<gene>
    <name evidence="2" type="ORF">E9531_17065</name>
</gene>
<name>A0A4S8EN50_9BURK</name>
<organism evidence="2 3">
    <name type="scientific">Lampropedia puyangensis</name>
    <dbReference type="NCBI Taxonomy" id="1330072"/>
    <lineage>
        <taxon>Bacteria</taxon>
        <taxon>Pseudomonadati</taxon>
        <taxon>Pseudomonadota</taxon>
        <taxon>Betaproteobacteria</taxon>
        <taxon>Burkholderiales</taxon>
        <taxon>Comamonadaceae</taxon>
        <taxon>Lampropedia</taxon>
    </lineage>
</organism>
<dbReference type="RefSeq" id="WP_136574982.1">
    <property type="nucleotide sequence ID" value="NZ_STFG01000041.1"/>
</dbReference>
<sequence>MTHSTSLTPSLASQFEGWANNGPESLETGQQGRDKMDPVHAIYVVVDSMQSLGLSAWTANLLHFLGRFDGLEMHLDEECHPLLCTRQVLLSHVANMHTQRDLSGTREMRMRQLIDDLMQLEFMHHRHYWCVQPPHARVEFNPLEHSWLDFVAMGLPQEQLCGFRPERGNPQWVSLWKEKLLNLN</sequence>
<comment type="caution">
    <text evidence="2">The sequence shown here is derived from an EMBL/GenBank/DDBJ whole genome shotgun (WGS) entry which is preliminary data.</text>
</comment>
<accession>A0A4S8EN50</accession>
<feature type="region of interest" description="Disordered" evidence="1">
    <location>
        <begin position="1"/>
        <end position="33"/>
    </location>
</feature>
<feature type="compositionally biased region" description="Polar residues" evidence="1">
    <location>
        <begin position="1"/>
        <end position="13"/>
    </location>
</feature>
<reference evidence="2 3" key="1">
    <citation type="journal article" date="2015" name="Antonie Van Leeuwenhoek">
        <title>Lampropedia puyangensis sp. nov., isolated from symptomatic bark of Populus ? euramericana canker and emended description of Lampropedia hyalina (Ehrenberg 1832) Lee et al. 2004.</title>
        <authorList>
            <person name="Li Y."/>
            <person name="Wang T."/>
            <person name="Piao C.G."/>
            <person name="Wang L.F."/>
            <person name="Tian G.Z."/>
            <person name="Zhu T.H."/>
            <person name="Guo M.W."/>
        </authorList>
    </citation>
    <scope>NUCLEOTIDE SEQUENCE [LARGE SCALE GENOMIC DNA]</scope>
    <source>
        <strain evidence="2 3">2-bin</strain>
    </source>
</reference>
<evidence type="ECO:0000313" key="3">
    <source>
        <dbReference type="Proteomes" id="UP000308917"/>
    </source>
</evidence>
<evidence type="ECO:0000313" key="2">
    <source>
        <dbReference type="EMBL" id="THT95548.1"/>
    </source>
</evidence>
<protein>
    <submittedName>
        <fullName evidence="2">Uncharacterized protein</fullName>
    </submittedName>
</protein>
<proteinExistence type="predicted"/>
<dbReference type="Proteomes" id="UP000308917">
    <property type="component" value="Unassembled WGS sequence"/>
</dbReference>
<dbReference type="AlphaFoldDB" id="A0A4S8EN50"/>
<evidence type="ECO:0000256" key="1">
    <source>
        <dbReference type="SAM" id="MobiDB-lite"/>
    </source>
</evidence>